<dbReference type="SUPFAM" id="SSF48452">
    <property type="entry name" value="TPR-like"/>
    <property type="match status" value="1"/>
</dbReference>
<evidence type="ECO:0000313" key="6">
    <source>
        <dbReference type="Proteomes" id="UP000373449"/>
    </source>
</evidence>
<dbReference type="PANTHER" id="PTHR31350">
    <property type="entry name" value="SI:DKEY-261L7.2"/>
    <property type="match status" value="1"/>
</dbReference>
<evidence type="ECO:0000256" key="1">
    <source>
        <dbReference type="ARBA" id="ARBA00007100"/>
    </source>
</evidence>
<dbReference type="InterPro" id="IPR011990">
    <property type="entry name" value="TPR-like_helical_dom_sf"/>
</dbReference>
<evidence type="ECO:0000259" key="2">
    <source>
        <dbReference type="Pfam" id="PF13369"/>
    </source>
</evidence>
<dbReference type="EMBL" id="PDDX01000001">
    <property type="protein sequence ID" value="PHI30492.1"/>
    <property type="molecule type" value="Genomic_DNA"/>
</dbReference>
<dbReference type="PANTHER" id="PTHR31350:SF21">
    <property type="entry name" value="F-BOX ONLY PROTEIN 21"/>
    <property type="match status" value="1"/>
</dbReference>
<organism evidence="3 5">
    <name type="scientific">Budvicia aquatica</name>
    <dbReference type="NCBI Taxonomy" id="82979"/>
    <lineage>
        <taxon>Bacteria</taxon>
        <taxon>Pseudomonadati</taxon>
        <taxon>Pseudomonadota</taxon>
        <taxon>Gammaproteobacteria</taxon>
        <taxon>Enterobacterales</taxon>
        <taxon>Budviciaceae</taxon>
        <taxon>Budvicia</taxon>
    </lineage>
</organism>
<name>A0A2C6DQ83_9GAMM</name>
<evidence type="ECO:0000313" key="4">
    <source>
        <dbReference type="EMBL" id="VFS49716.1"/>
    </source>
</evidence>
<accession>A0A2C6DQ83</accession>
<sequence length="271" mass="30922">MNNEDVTDFEFDDNPLHEGIYRITRFIRDDFPEEDVRRELDVLAERAKSIIPDDIDEEQQLEQLLHLFYHTWGFGGPGGVYNLSDTLWLDKVLKTHQGAPSTLGLILMYIAQRLDIALYPVIFPTQLLVKAEWLDGDYWVINPLDGETLTCRMLDVWLKGHFGITANLGNDDLSDADNSHIIMKLLGSLKGALMQENKPEMALRASQLALSFDPEDPYEIRDRGLIYAQLDCNKAATTDLNYFVEHCPEDPVSEIIKMQINSIEQGNVTLH</sequence>
<dbReference type="InterPro" id="IPR032698">
    <property type="entry name" value="SirB1_N"/>
</dbReference>
<dbReference type="AlphaFoldDB" id="A0A2C6DQ83"/>
<keyword evidence="5" id="KW-1185">Reference proteome</keyword>
<dbReference type="Proteomes" id="UP000224974">
    <property type="component" value="Unassembled WGS sequence"/>
</dbReference>
<dbReference type="NCBIfam" id="NF008188">
    <property type="entry name" value="PRK10941.1"/>
    <property type="match status" value="1"/>
</dbReference>
<protein>
    <recommendedName>
        <fullName evidence="2">Protein SirB1 N-terminal domain-containing protein</fullName>
    </recommendedName>
</protein>
<gene>
    <name evidence="3" type="ORF">CRN84_14660</name>
    <name evidence="4" type="ORF">NCTC12282_04143</name>
</gene>
<reference evidence="4 6" key="3">
    <citation type="submission" date="2019-03" db="EMBL/GenBank/DDBJ databases">
        <authorList>
            <consortium name="Pathogen Informatics"/>
        </authorList>
    </citation>
    <scope>NUCLEOTIDE SEQUENCE [LARGE SCALE GENOMIC DNA]</scope>
    <source>
        <strain evidence="4 6">NCTC12282</strain>
    </source>
</reference>
<dbReference type="OrthoDB" id="232498at2"/>
<dbReference type="Pfam" id="PF13371">
    <property type="entry name" value="TPR_9"/>
    <property type="match status" value="1"/>
</dbReference>
<dbReference type="RefSeq" id="WP_029092698.1">
    <property type="nucleotide sequence ID" value="NZ_BRLG01000001.1"/>
</dbReference>
<dbReference type="STRING" id="1111728.GCA_000427805_00038"/>
<proteinExistence type="inferred from homology"/>
<dbReference type="Pfam" id="PF13369">
    <property type="entry name" value="Transglut_core2"/>
    <property type="match status" value="1"/>
</dbReference>
<reference evidence="5" key="2">
    <citation type="submission" date="2017-09" db="EMBL/GenBank/DDBJ databases">
        <title>FDA dAtabase for Regulatory Grade micrObial Sequences (FDA-ARGOS): Supporting development and validation of Infectious Disease Dx tests.</title>
        <authorList>
            <person name="Minogue T."/>
            <person name="Wolcott M."/>
            <person name="Wasieloski L."/>
            <person name="Aguilar W."/>
            <person name="Moore D."/>
            <person name="Tallon L."/>
            <person name="Sadzewicz L."/>
            <person name="Ott S."/>
            <person name="Zhao X."/>
            <person name="Nagaraj S."/>
            <person name="Vavikolanu K."/>
            <person name="Aluvathingal J."/>
            <person name="Nadendla S."/>
            <person name="Sichtig H."/>
        </authorList>
    </citation>
    <scope>NUCLEOTIDE SEQUENCE [LARGE SCALE GENOMIC DNA]</scope>
    <source>
        <strain evidence="5">FDAARGOS_387</strain>
    </source>
</reference>
<evidence type="ECO:0000313" key="5">
    <source>
        <dbReference type="Proteomes" id="UP000224974"/>
    </source>
</evidence>
<evidence type="ECO:0000313" key="3">
    <source>
        <dbReference type="EMBL" id="PHI30492.1"/>
    </source>
</evidence>
<comment type="similarity">
    <text evidence="1">Belongs to the UPF0162 family.</text>
</comment>
<dbReference type="Proteomes" id="UP000373449">
    <property type="component" value="Unassembled WGS sequence"/>
</dbReference>
<reference evidence="3" key="1">
    <citation type="submission" date="2017-09" db="EMBL/GenBank/DDBJ databases">
        <title>FDA dAtabase for Regulatory Grade micrObial Sequences (FDA-ARGOS): Supporting development and validation of Infectious Disease Dx tests.</title>
        <authorList>
            <person name="Minogue T."/>
            <person name="Wolcott M."/>
            <person name="Wasieloski L."/>
            <person name="Aguilar W."/>
            <person name="Moore D."/>
            <person name="Tallon L.J."/>
            <person name="Sadzewicz L."/>
            <person name="Ott S."/>
            <person name="Zhao X."/>
            <person name="Nagaraj S."/>
            <person name="Vavikolanu K."/>
            <person name="Aluvathingal J."/>
            <person name="Nadendla S."/>
            <person name="Sichtig H."/>
        </authorList>
    </citation>
    <scope>NUCLEOTIDE SEQUENCE</scope>
    <source>
        <strain evidence="3">FDAARGOS_387</strain>
    </source>
</reference>
<feature type="domain" description="Protein SirB1 N-terminal" evidence="2">
    <location>
        <begin position="35"/>
        <end position="186"/>
    </location>
</feature>
<dbReference type="EMBL" id="CAADJA010000002">
    <property type="protein sequence ID" value="VFS49716.1"/>
    <property type="molecule type" value="Genomic_DNA"/>
</dbReference>